<keyword evidence="5" id="KW-0597">Phosphoprotein</keyword>
<dbReference type="InterPro" id="IPR007895">
    <property type="entry name" value="MASE1"/>
</dbReference>
<dbReference type="InterPro" id="IPR036890">
    <property type="entry name" value="HATPase_C_sf"/>
</dbReference>
<feature type="transmembrane region" description="Helical" evidence="10">
    <location>
        <begin position="51"/>
        <end position="80"/>
    </location>
</feature>
<organism evidence="12 13">
    <name type="scientific">Ohtaekwangia kribbensis</name>
    <dbReference type="NCBI Taxonomy" id="688913"/>
    <lineage>
        <taxon>Bacteria</taxon>
        <taxon>Pseudomonadati</taxon>
        <taxon>Bacteroidota</taxon>
        <taxon>Cytophagia</taxon>
        <taxon>Cytophagales</taxon>
        <taxon>Fulvivirgaceae</taxon>
        <taxon>Ohtaekwangia</taxon>
    </lineage>
</organism>
<name>A0ABW3K331_9BACT</name>
<dbReference type="EMBL" id="JBHTKA010000004">
    <property type="protein sequence ID" value="MFD1000645.1"/>
    <property type="molecule type" value="Genomic_DNA"/>
</dbReference>
<evidence type="ECO:0000256" key="5">
    <source>
        <dbReference type="ARBA" id="ARBA00022553"/>
    </source>
</evidence>
<keyword evidence="4" id="KW-1003">Cell membrane</keyword>
<evidence type="ECO:0000256" key="8">
    <source>
        <dbReference type="ARBA" id="ARBA00023136"/>
    </source>
</evidence>
<comment type="caution">
    <text evidence="12">The sequence shown here is derived from an EMBL/GenBank/DDBJ whole genome shotgun (WGS) entry which is preliminary data.</text>
</comment>
<dbReference type="SUPFAM" id="SSF55874">
    <property type="entry name" value="ATPase domain of HSP90 chaperone/DNA topoisomerase II/histidine kinase"/>
    <property type="match status" value="1"/>
</dbReference>
<feature type="transmembrane region" description="Helical" evidence="10">
    <location>
        <begin position="20"/>
        <end position="39"/>
    </location>
</feature>
<dbReference type="Gene3D" id="1.10.287.130">
    <property type="match status" value="1"/>
</dbReference>
<evidence type="ECO:0000313" key="13">
    <source>
        <dbReference type="Proteomes" id="UP001597112"/>
    </source>
</evidence>
<dbReference type="CDD" id="cd00075">
    <property type="entry name" value="HATPase"/>
    <property type="match status" value="1"/>
</dbReference>
<dbReference type="Pfam" id="PF02518">
    <property type="entry name" value="HATPase_c"/>
    <property type="match status" value="1"/>
</dbReference>
<dbReference type="InterPro" id="IPR003594">
    <property type="entry name" value="HATPase_dom"/>
</dbReference>
<evidence type="ECO:0000256" key="2">
    <source>
        <dbReference type="ARBA" id="ARBA00004651"/>
    </source>
</evidence>
<comment type="catalytic activity">
    <reaction evidence="1">
        <text>ATP + protein L-histidine = ADP + protein N-phospho-L-histidine.</text>
        <dbReference type="EC" id="2.7.13.3"/>
    </reaction>
</comment>
<evidence type="ECO:0000313" key="12">
    <source>
        <dbReference type="EMBL" id="MFD1000645.1"/>
    </source>
</evidence>
<feature type="transmembrane region" description="Helical" evidence="10">
    <location>
        <begin position="133"/>
        <end position="154"/>
    </location>
</feature>
<feature type="transmembrane region" description="Helical" evidence="10">
    <location>
        <begin position="226"/>
        <end position="244"/>
    </location>
</feature>
<keyword evidence="6 10" id="KW-0812">Transmembrane</keyword>
<evidence type="ECO:0000256" key="1">
    <source>
        <dbReference type="ARBA" id="ARBA00000085"/>
    </source>
</evidence>
<evidence type="ECO:0000256" key="7">
    <source>
        <dbReference type="ARBA" id="ARBA00022989"/>
    </source>
</evidence>
<feature type="transmembrane region" description="Helical" evidence="10">
    <location>
        <begin position="201"/>
        <end position="220"/>
    </location>
</feature>
<sequence>MRELMPTLKLPLKYSLDLKIIGVAILYYLFARLGYFLAFENMSALPAWPPSGIAFALVILMGRSVWPGITIGALIANIMAYWNNPGLGPQTIITVSSAIAIGNTIEAVAGNYMVKLWIKDSYPFRHARNTFRFLFVALIMCLAGASIGAGSLYFNNVIASDSITRILFSWWVGNVVGILLFTPFILSVARKIKVTLSPARVIEVGIYFLGIVAIYLLLQVDYLTITMQRALPLLALPFLLWLAFRFELIVAIAGVLIVSLISIYFTVHGIGPFILSGTDNSMLLLQIFIGVISISTIILSATVKERLDAQHQLQEFNENLEQMVQERTKALNDEIGTRKVAEEKLQRTNHELSKRNTELDNFVYSVSHDLRAPIASVLGLINLARIDKDVAMKDMYLDMINKSALQQDHFIKEILDQSRNSRLEVKREPIQFEPLIEETFNQLKFATSTGKSVERVVNIQQDAPFFCDRWRLKVILNNIISNAIRYRNGRDPVIKVQVTINQNLAKLAIEDNGKGIEKEHLPNIYKMFYRATDDGAGSGLGLYIVKEAVDKLNGNINIESEVGRGTTVQLEIPEII</sequence>
<dbReference type="InterPro" id="IPR036097">
    <property type="entry name" value="HisK_dim/P_sf"/>
</dbReference>
<reference evidence="13" key="1">
    <citation type="journal article" date="2019" name="Int. J. Syst. Evol. Microbiol.">
        <title>The Global Catalogue of Microorganisms (GCM) 10K type strain sequencing project: providing services to taxonomists for standard genome sequencing and annotation.</title>
        <authorList>
            <consortium name="The Broad Institute Genomics Platform"/>
            <consortium name="The Broad Institute Genome Sequencing Center for Infectious Disease"/>
            <person name="Wu L."/>
            <person name="Ma J."/>
        </authorList>
    </citation>
    <scope>NUCLEOTIDE SEQUENCE [LARGE SCALE GENOMIC DNA]</scope>
    <source>
        <strain evidence="13">CCUG 58938</strain>
    </source>
</reference>
<dbReference type="PRINTS" id="PR00344">
    <property type="entry name" value="BCTRLSENSOR"/>
</dbReference>
<dbReference type="SMART" id="SM00387">
    <property type="entry name" value="HATPase_c"/>
    <property type="match status" value="1"/>
</dbReference>
<dbReference type="PANTHER" id="PTHR45530">
    <property type="entry name" value="SENSORY TRANSDUCTION HISTIDINE KINASE"/>
    <property type="match status" value="1"/>
</dbReference>
<dbReference type="InterPro" id="IPR003661">
    <property type="entry name" value="HisK_dim/P_dom"/>
</dbReference>
<dbReference type="InterPro" id="IPR005467">
    <property type="entry name" value="His_kinase_dom"/>
</dbReference>
<evidence type="ECO:0000259" key="11">
    <source>
        <dbReference type="PROSITE" id="PS50109"/>
    </source>
</evidence>
<feature type="coiled-coil region" evidence="9">
    <location>
        <begin position="306"/>
        <end position="358"/>
    </location>
</feature>
<evidence type="ECO:0000256" key="3">
    <source>
        <dbReference type="ARBA" id="ARBA00012438"/>
    </source>
</evidence>
<proteinExistence type="predicted"/>
<dbReference type="CDD" id="cd00082">
    <property type="entry name" value="HisKA"/>
    <property type="match status" value="1"/>
</dbReference>
<dbReference type="SMART" id="SM00388">
    <property type="entry name" value="HisKA"/>
    <property type="match status" value="1"/>
</dbReference>
<dbReference type="EC" id="2.7.13.3" evidence="3"/>
<feature type="transmembrane region" description="Helical" evidence="10">
    <location>
        <begin position="92"/>
        <end position="112"/>
    </location>
</feature>
<dbReference type="Pfam" id="PF00512">
    <property type="entry name" value="HisKA"/>
    <property type="match status" value="1"/>
</dbReference>
<dbReference type="PANTHER" id="PTHR45530:SF3">
    <property type="entry name" value="TWO-COMPONENT SYSTEM NARL FAMILY SENSOR HISTIDINE KINASE BARA"/>
    <property type="match status" value="1"/>
</dbReference>
<feature type="transmembrane region" description="Helical" evidence="10">
    <location>
        <begin position="283"/>
        <end position="303"/>
    </location>
</feature>
<dbReference type="PROSITE" id="PS50109">
    <property type="entry name" value="HIS_KIN"/>
    <property type="match status" value="1"/>
</dbReference>
<gene>
    <name evidence="12" type="ORF">ACFQ21_15070</name>
</gene>
<dbReference type="InterPro" id="IPR004358">
    <property type="entry name" value="Sig_transdc_His_kin-like_C"/>
</dbReference>
<accession>A0ABW3K331</accession>
<evidence type="ECO:0000256" key="4">
    <source>
        <dbReference type="ARBA" id="ARBA00022475"/>
    </source>
</evidence>
<dbReference type="Pfam" id="PF05231">
    <property type="entry name" value="MASE1"/>
    <property type="match status" value="1"/>
</dbReference>
<keyword evidence="7 10" id="KW-1133">Transmembrane helix</keyword>
<evidence type="ECO:0000256" key="10">
    <source>
        <dbReference type="SAM" id="Phobius"/>
    </source>
</evidence>
<evidence type="ECO:0000256" key="6">
    <source>
        <dbReference type="ARBA" id="ARBA00022692"/>
    </source>
</evidence>
<dbReference type="RefSeq" id="WP_377580097.1">
    <property type="nucleotide sequence ID" value="NZ_JBHTKA010000004.1"/>
</dbReference>
<dbReference type="SUPFAM" id="SSF47384">
    <property type="entry name" value="Homodimeric domain of signal transducing histidine kinase"/>
    <property type="match status" value="1"/>
</dbReference>
<keyword evidence="8 10" id="KW-0472">Membrane</keyword>
<keyword evidence="13" id="KW-1185">Reference proteome</keyword>
<feature type="transmembrane region" description="Helical" evidence="10">
    <location>
        <begin position="166"/>
        <end position="189"/>
    </location>
</feature>
<evidence type="ECO:0000256" key="9">
    <source>
        <dbReference type="SAM" id="Coils"/>
    </source>
</evidence>
<keyword evidence="9" id="KW-0175">Coiled coil</keyword>
<dbReference type="Gene3D" id="3.30.565.10">
    <property type="entry name" value="Histidine kinase-like ATPase, C-terminal domain"/>
    <property type="match status" value="1"/>
</dbReference>
<feature type="transmembrane region" description="Helical" evidence="10">
    <location>
        <begin position="249"/>
        <end position="271"/>
    </location>
</feature>
<dbReference type="Proteomes" id="UP001597112">
    <property type="component" value="Unassembled WGS sequence"/>
</dbReference>
<protein>
    <recommendedName>
        <fullName evidence="3">histidine kinase</fullName>
        <ecNumber evidence="3">2.7.13.3</ecNumber>
    </recommendedName>
</protein>
<feature type="domain" description="Histidine kinase" evidence="11">
    <location>
        <begin position="365"/>
        <end position="576"/>
    </location>
</feature>
<comment type="subcellular location">
    <subcellularLocation>
        <location evidence="2">Cell membrane</location>
        <topology evidence="2">Multi-pass membrane protein</topology>
    </subcellularLocation>
</comment>